<feature type="compositionally biased region" description="Polar residues" evidence="1">
    <location>
        <begin position="1111"/>
        <end position="1120"/>
    </location>
</feature>
<comment type="caution">
    <text evidence="2">The sequence shown here is derived from an EMBL/GenBank/DDBJ whole genome shotgun (WGS) entry which is preliminary data.</text>
</comment>
<feature type="compositionally biased region" description="Acidic residues" evidence="1">
    <location>
        <begin position="914"/>
        <end position="924"/>
    </location>
</feature>
<feature type="compositionally biased region" description="Basic and acidic residues" evidence="1">
    <location>
        <begin position="845"/>
        <end position="854"/>
    </location>
</feature>
<feature type="compositionally biased region" description="Polar residues" evidence="1">
    <location>
        <begin position="1022"/>
        <end position="1039"/>
    </location>
</feature>
<feature type="region of interest" description="Disordered" evidence="1">
    <location>
        <begin position="787"/>
        <end position="879"/>
    </location>
</feature>
<protein>
    <submittedName>
        <fullName evidence="2">Uncharacterized protein</fullName>
    </submittedName>
</protein>
<reference evidence="2 3" key="1">
    <citation type="submission" date="2020-07" db="EMBL/GenBank/DDBJ databases">
        <title>Comparative genomics of pyrophilous fungi reveals a link between fire events and developmental genes.</title>
        <authorList>
            <consortium name="DOE Joint Genome Institute"/>
            <person name="Steindorff A.S."/>
            <person name="Carver A."/>
            <person name="Calhoun S."/>
            <person name="Stillman K."/>
            <person name="Liu H."/>
            <person name="Lipzen A."/>
            <person name="Pangilinan J."/>
            <person name="Labutti K."/>
            <person name="Bruns T.D."/>
            <person name="Grigoriev I.V."/>
        </authorList>
    </citation>
    <scope>NUCLEOTIDE SEQUENCE [LARGE SCALE GENOMIC DNA]</scope>
    <source>
        <strain evidence="2 3">CBS 144469</strain>
    </source>
</reference>
<feature type="region of interest" description="Disordered" evidence="1">
    <location>
        <begin position="902"/>
        <end position="983"/>
    </location>
</feature>
<organism evidence="2 3">
    <name type="scientific">Ephemerocybe angulata</name>
    <dbReference type="NCBI Taxonomy" id="980116"/>
    <lineage>
        <taxon>Eukaryota</taxon>
        <taxon>Fungi</taxon>
        <taxon>Dikarya</taxon>
        <taxon>Basidiomycota</taxon>
        <taxon>Agaricomycotina</taxon>
        <taxon>Agaricomycetes</taxon>
        <taxon>Agaricomycetidae</taxon>
        <taxon>Agaricales</taxon>
        <taxon>Agaricineae</taxon>
        <taxon>Psathyrellaceae</taxon>
        <taxon>Ephemerocybe</taxon>
    </lineage>
</organism>
<dbReference type="OrthoDB" id="3220614at2759"/>
<accession>A0A8H6HGS8</accession>
<sequence length="1199" mass="133138">MPSSGSRKRKGKSTEREDKKKSKGRSGTSKSREKSVEGNSGDRKGRGKASKSSRKGKKREESRESSEDGSEEYEEAASENEGGSESGEYEKVFKSDLHCYVLQAGKKVGGYKKGPFWLYRKFAGFNCRAINMFASWREIFDVAIRVESETWTSIADNEELGEDRFWGRYKKEIQVVEAMKARIPGFVGEIPILAEDPEYFDAFVALMDEAHMRAKSNDIAKLRDRGIEYLASLQPGGVITPPLKAASTKSKARGHNHPLTSRLLCPMKFYKEYQKNPDEMRKKLKKGDKPYRTLGRHLLTFMYDENKIDMNDREAGLLESDLIVMVYQAIFMGPSAATATEGETPRPSKRGQAALNMMDYATLGSIAYAVLHTYWFICATNDWRDDDYPFDRKAMYDTIMALDDAEECEDDPTSSWTFAITEFYNMRALPHRGQRGTDDVSDDEGEAAAGMTDLAVVRAQRQAKRDQKREISPTVALSSRGGSAVPQDFNAAEDNYVQMEQVVTEQDQDGSPNESEQARSPNEREREHGGEPYARSTDQRERGGEPYAKSTHPHEREHGGEPYARSTDQRERGGEPYAKSTHPHEREHGGEPYARFTDQRERGGEPYARSTDQRERGGEPYAKSTHPHEREHGGEPYARFTDQRERGGEPYARFTDQRERGGEPYAKSTQPHERERGGEPYPRSTDQRERGGEPYAKSTQPHEREHGGKPYPRSTDQREHGGEPYAKSTHPHERERRGDYAGPTNASNTNSNPPDERPQIVYTGHRGNFQGSQREYYAWIANARKGNATQENEHRGEDYSHSAANQAHPNAKFAATLAEQQRSELDHTGGRLDHQGRGGCDNQDPQDRVFERQECQLATPRATSPDPLSGSPGELQLSMSPAYGSAVYPSQSDLLATASSPLQSNSLMQSPFNADEDFGLEYCDDPNAPDQNSGPASSATNALPLTVLQLDEPSSASHHAASSQRSPLARIDPLDAQNRPAEFTRLRTSGLAALGKVAEKRPGNTFPPLWNTGFRRMPAPPSSTQNTVESTTATNSAPPQVSMRDLLRMPPPFKPRLLPVPGQPGPSKQGTGLAYSPAPEPLHQKAQSASRPGPPGTHVDSNATHPKLGQGPSSQPNTDPLASGLDQHPKQPAPKGGLTFKLKLPARVQVPSPQSQPKTRSSRQSARMPKPIGIAAPKPTPKRAREETVETSAKKKKRK</sequence>
<feature type="compositionally biased region" description="Polar residues" evidence="1">
    <location>
        <begin position="1151"/>
        <end position="1165"/>
    </location>
</feature>
<feature type="compositionally biased region" description="Basic and acidic residues" evidence="1">
    <location>
        <begin position="521"/>
        <end position="530"/>
    </location>
</feature>
<feature type="compositionally biased region" description="Low complexity" evidence="1">
    <location>
        <begin position="954"/>
        <end position="963"/>
    </location>
</feature>
<dbReference type="Proteomes" id="UP000521943">
    <property type="component" value="Unassembled WGS sequence"/>
</dbReference>
<feature type="compositionally biased region" description="Basic and acidic residues" evidence="1">
    <location>
        <begin position="821"/>
        <end position="836"/>
    </location>
</feature>
<dbReference type="EMBL" id="JACGCI010000091">
    <property type="protein sequence ID" value="KAF6746534.1"/>
    <property type="molecule type" value="Genomic_DNA"/>
</dbReference>
<evidence type="ECO:0000313" key="2">
    <source>
        <dbReference type="EMBL" id="KAF6746534.1"/>
    </source>
</evidence>
<feature type="compositionally biased region" description="Basic and acidic residues" evidence="1">
    <location>
        <begin position="30"/>
        <end position="44"/>
    </location>
</feature>
<feature type="compositionally biased region" description="Low complexity" evidence="1">
    <location>
        <begin position="743"/>
        <end position="753"/>
    </location>
</feature>
<evidence type="ECO:0000313" key="3">
    <source>
        <dbReference type="Proteomes" id="UP000521943"/>
    </source>
</evidence>
<feature type="compositionally biased region" description="Basic residues" evidence="1">
    <location>
        <begin position="45"/>
        <end position="57"/>
    </location>
</feature>
<dbReference type="Pfam" id="PF20414">
    <property type="entry name" value="DUF6698"/>
    <property type="match status" value="1"/>
</dbReference>
<dbReference type="InterPro" id="IPR046521">
    <property type="entry name" value="DUF6698"/>
</dbReference>
<feature type="compositionally biased region" description="Basic residues" evidence="1">
    <location>
        <begin position="1"/>
        <end position="11"/>
    </location>
</feature>
<feature type="compositionally biased region" description="Polar residues" evidence="1">
    <location>
        <begin position="902"/>
        <end position="912"/>
    </location>
</feature>
<dbReference type="AlphaFoldDB" id="A0A8H6HGS8"/>
<feature type="region of interest" description="Disordered" evidence="1">
    <location>
        <begin position="998"/>
        <end position="1199"/>
    </location>
</feature>
<feature type="compositionally biased region" description="Basic and acidic residues" evidence="1">
    <location>
        <begin position="791"/>
        <end position="800"/>
    </location>
</feature>
<feature type="region of interest" description="Disordered" evidence="1">
    <location>
        <begin position="1"/>
        <end position="87"/>
    </location>
</feature>
<feature type="region of interest" description="Disordered" evidence="1">
    <location>
        <begin position="503"/>
        <end position="768"/>
    </location>
</feature>
<feature type="compositionally biased region" description="Polar residues" evidence="1">
    <location>
        <begin position="929"/>
        <end position="943"/>
    </location>
</feature>
<feature type="compositionally biased region" description="Polar residues" evidence="1">
    <location>
        <begin position="503"/>
        <end position="520"/>
    </location>
</feature>
<proteinExistence type="predicted"/>
<name>A0A8H6HGS8_9AGAR</name>
<feature type="compositionally biased region" description="Basic and acidic residues" evidence="1">
    <location>
        <begin position="730"/>
        <end position="739"/>
    </location>
</feature>
<feature type="compositionally biased region" description="Acidic residues" evidence="1">
    <location>
        <begin position="67"/>
        <end position="78"/>
    </location>
</feature>
<evidence type="ECO:0000256" key="1">
    <source>
        <dbReference type="SAM" id="MobiDB-lite"/>
    </source>
</evidence>
<gene>
    <name evidence="2" type="ORF">DFP72DRAFT_1076226</name>
</gene>
<feature type="region of interest" description="Disordered" evidence="1">
    <location>
        <begin position="458"/>
        <end position="487"/>
    </location>
</feature>
<keyword evidence="3" id="KW-1185">Reference proteome</keyword>